<comment type="caution">
    <text evidence="1">The sequence shown here is derived from an EMBL/GenBank/DDBJ whole genome shotgun (WGS) entry which is preliminary data.</text>
</comment>
<dbReference type="Proteomes" id="UP001221909">
    <property type="component" value="Unassembled WGS sequence"/>
</dbReference>
<evidence type="ECO:0000313" key="1">
    <source>
        <dbReference type="EMBL" id="MDD0823012.1"/>
    </source>
</evidence>
<dbReference type="RefSeq" id="WP_273748507.1">
    <property type="nucleotide sequence ID" value="NZ_JAQSJE010000001.1"/>
</dbReference>
<dbReference type="Gene3D" id="2.60.40.10">
    <property type="entry name" value="Immunoglobulins"/>
    <property type="match status" value="1"/>
</dbReference>
<reference evidence="1 2" key="1">
    <citation type="submission" date="2023-02" db="EMBL/GenBank/DDBJ databases">
        <title>Mannheimia cairiniae sp. nov., a novel species of Mannheimia obtained from moscovy ducks (Cairina moschata) and reclassification of Mannheimia ovis as heterotypic synonym of Mannheimia pernigra.</title>
        <authorList>
            <person name="Christensen H."/>
        </authorList>
    </citation>
    <scope>NUCLEOTIDE SEQUENCE [LARGE SCALE GENOMIC DNA]</scope>
    <source>
        <strain evidence="1 2">AT1</strain>
    </source>
</reference>
<accession>A0ABT5MQ78</accession>
<name>A0ABT5MQ78_9PAST</name>
<organism evidence="1 2">
    <name type="scientific">Mannheimia cairinae</name>
    <dbReference type="NCBI Taxonomy" id="3025936"/>
    <lineage>
        <taxon>Bacteria</taxon>
        <taxon>Pseudomonadati</taxon>
        <taxon>Pseudomonadota</taxon>
        <taxon>Gammaproteobacteria</taxon>
        <taxon>Pasteurellales</taxon>
        <taxon>Pasteurellaceae</taxon>
        <taxon>Mannheimia</taxon>
    </lineage>
</organism>
<proteinExistence type="predicted"/>
<dbReference type="EMBL" id="JAQSJE010000001">
    <property type="protein sequence ID" value="MDD0823012.1"/>
    <property type="molecule type" value="Genomic_DNA"/>
</dbReference>
<sequence length="680" mass="76609">MPMVVPIIASVAAAAITTSAAVISAIGGIGAAALGMAAAFTITTIGSKLTKAKAPSIPQQDLKRTIKEAASNRRIIYGTVRAGGILVYASVSDKDNKYLDMVLALSHGRIHEIDPIFWLNDDKTDNPKFDGLVSMYYRRGHNEQSAMLGLVNKKPNEWTENHTLNGVAYAYVRLKYDPETFQNGVPNVSFLIKGRPVYDPRIRQMVHSNNPALCILDWLRAKEGKAVPNDLIDFESFITAANICDEEVPSKDNRYEVNGKVGFVKRYTLDGVIDMSAAPSKIIEDMQSSCHGNLVFSQGKYRFYAGAYSYPSFTITTEMLREAPTVRMKPSRNELFNIVSGSYIEPSHNWNETDFPPQRDNSYIKRYQGEEIKQDIKLPYTTNGAIAQRLAKIQLVKGNNTITVSLSCNWAALPIRLWDVVELNIPEIFQVGTAFRVTEFSFAEGGGIDLTLSSERPEFYYWNYLSDEKIIESTKKPESDDGKPSPVTDLVISGEPKYGKPYLSIRWTRSPNTRLNFTFKVIIERRDKNETTYRTFRSFTTSETEFSQELPSEDVPYLYRFKVQTNLFFSKSDWVISDLIDIKTVSTPPEPPSYLSVSNQNKDAVLRWKSPNNIDFSHNVIYRSELNNVEQATLLVNIKSMKGSYNTYLDTIEQSSYYWISSVDISGNESDKIFAGSVII</sequence>
<evidence type="ECO:0000313" key="2">
    <source>
        <dbReference type="Proteomes" id="UP001221909"/>
    </source>
</evidence>
<keyword evidence="2" id="KW-1185">Reference proteome</keyword>
<protein>
    <submittedName>
        <fullName evidence="1">Phage tail protein</fullName>
    </submittedName>
</protein>
<dbReference type="InterPro" id="IPR013783">
    <property type="entry name" value="Ig-like_fold"/>
</dbReference>
<gene>
    <name evidence="1" type="ORF">PTQ27_00790</name>
</gene>